<dbReference type="GO" id="GO:0005886">
    <property type="term" value="C:plasma membrane"/>
    <property type="evidence" value="ECO:0007669"/>
    <property type="project" value="UniProtKB-SubCell"/>
</dbReference>
<dbReference type="NCBIfam" id="TIGR00023">
    <property type="entry name" value="glycerol-3-phosphate 1-O-acyltransferase PlsY"/>
    <property type="match status" value="1"/>
</dbReference>
<evidence type="ECO:0000256" key="6">
    <source>
        <dbReference type="ARBA" id="ARBA00023098"/>
    </source>
</evidence>
<feature type="transmembrane region" description="Helical" evidence="10">
    <location>
        <begin position="203"/>
        <end position="224"/>
    </location>
</feature>
<dbReference type="GO" id="GO:0008654">
    <property type="term" value="P:phospholipid biosynthetic process"/>
    <property type="evidence" value="ECO:0007669"/>
    <property type="project" value="UniProtKB-UniRule"/>
</dbReference>
<comment type="subunit">
    <text evidence="10">Probably interacts with PlsX.</text>
</comment>
<keyword evidence="13" id="KW-1185">Reference proteome</keyword>
<comment type="subcellular location">
    <subcellularLocation>
        <location evidence="10">Cell membrane</location>
        <topology evidence="10">Multi-pass membrane protein</topology>
    </subcellularLocation>
</comment>
<comment type="function">
    <text evidence="10">Catalyzes the transfer of an acyl group from acyl-phosphate (acyl-PO(4)) to glycerol-3-phosphate (G3P) to form lysophosphatidic acid (LPA). This enzyme utilizes acyl-phosphate as fatty acyl donor, but not acyl-CoA or acyl-ACP.</text>
</comment>
<evidence type="ECO:0000256" key="3">
    <source>
        <dbReference type="ARBA" id="ARBA00022679"/>
    </source>
</evidence>
<dbReference type="Proteomes" id="UP000631694">
    <property type="component" value="Unassembled WGS sequence"/>
</dbReference>
<dbReference type="HAMAP" id="MF_01043">
    <property type="entry name" value="PlsY"/>
    <property type="match status" value="1"/>
</dbReference>
<feature type="transmembrane region" description="Helical" evidence="10">
    <location>
        <begin position="230"/>
        <end position="249"/>
    </location>
</feature>
<dbReference type="AlphaFoldDB" id="A0A931MWH5"/>
<feature type="region of interest" description="Disordered" evidence="11">
    <location>
        <begin position="39"/>
        <end position="79"/>
    </location>
</feature>
<comment type="similarity">
    <text evidence="10">Belongs to the PlsY family.</text>
</comment>
<evidence type="ECO:0000256" key="5">
    <source>
        <dbReference type="ARBA" id="ARBA00022989"/>
    </source>
</evidence>
<evidence type="ECO:0000313" key="12">
    <source>
        <dbReference type="EMBL" id="MBH0237008.1"/>
    </source>
</evidence>
<dbReference type="PANTHER" id="PTHR30309">
    <property type="entry name" value="INNER MEMBRANE PROTEIN YGIH"/>
    <property type="match status" value="1"/>
</dbReference>
<keyword evidence="5 10" id="KW-1133">Transmembrane helix</keyword>
<evidence type="ECO:0000256" key="4">
    <source>
        <dbReference type="ARBA" id="ARBA00022692"/>
    </source>
</evidence>
<keyword evidence="7 10" id="KW-0472">Membrane</keyword>
<gene>
    <name evidence="10 12" type="primary">plsY</name>
    <name evidence="12" type="ORF">I5731_04155</name>
</gene>
<comment type="pathway">
    <text evidence="10">Lipid metabolism; phospholipid metabolism.</text>
</comment>
<keyword evidence="1 10" id="KW-1003">Cell membrane</keyword>
<keyword evidence="2 10" id="KW-0444">Lipid biosynthesis</keyword>
<feature type="transmembrane region" description="Helical" evidence="10">
    <location>
        <begin position="95"/>
        <end position="117"/>
    </location>
</feature>
<evidence type="ECO:0000256" key="1">
    <source>
        <dbReference type="ARBA" id="ARBA00022475"/>
    </source>
</evidence>
<organism evidence="12 13">
    <name type="scientific">Methylobrevis albus</name>
    <dbReference type="NCBI Taxonomy" id="2793297"/>
    <lineage>
        <taxon>Bacteria</taxon>
        <taxon>Pseudomonadati</taxon>
        <taxon>Pseudomonadota</taxon>
        <taxon>Alphaproteobacteria</taxon>
        <taxon>Hyphomicrobiales</taxon>
        <taxon>Pleomorphomonadaceae</taxon>
        <taxon>Methylobrevis</taxon>
    </lineage>
</organism>
<keyword evidence="9 10" id="KW-1208">Phospholipid metabolism</keyword>
<evidence type="ECO:0000256" key="10">
    <source>
        <dbReference type="HAMAP-Rule" id="MF_01043"/>
    </source>
</evidence>
<name>A0A931MWH5_9HYPH</name>
<feature type="transmembrane region" description="Helical" evidence="10">
    <location>
        <begin position="174"/>
        <end position="191"/>
    </location>
</feature>
<protein>
    <recommendedName>
        <fullName evidence="10">Glycerol-3-phosphate acyltransferase</fullName>
    </recommendedName>
    <alternativeName>
        <fullName evidence="10">Acyl-PO4 G3P acyltransferase</fullName>
    </alternativeName>
    <alternativeName>
        <fullName evidence="10">Acyl-phosphate--glycerol-3-phosphate acyltransferase</fullName>
    </alternativeName>
    <alternativeName>
        <fullName evidence="10">G3P acyltransferase</fullName>
        <shortName evidence="10">GPAT</shortName>
        <ecNumber evidence="10">2.3.1.275</ecNumber>
    </alternativeName>
    <alternativeName>
        <fullName evidence="10">Lysophosphatidic acid synthase</fullName>
        <shortName evidence="10">LPA synthase</shortName>
    </alternativeName>
</protein>
<sequence length="288" mass="30698">MTIEGKCRDREVARGNAAGPLPAPAREVAAVILAGQPPHYLSPEQTRRPHPSPTPFPGLTNRRKSDCHAPRSRGRSKPCPGGFSLPDPISWSFVWPYYLAALAFGYLLGSIPFGVILTRLAGLGDIRAIGSGNIGATNVLRTGRKGLALATVLGDGLKGTAAVTVAALYGPETAVIAGLGAFLGHLFPVWLKFRGGKGVATYIGILLGLHWPAVLVFAAVWILVAYITRYSSLAALLATLATPAVLWSFDRIQLMQLFVVLTVLVWIRHSGNIAKLIAGKERRIGRQA</sequence>
<evidence type="ECO:0000256" key="8">
    <source>
        <dbReference type="ARBA" id="ARBA00023209"/>
    </source>
</evidence>
<dbReference type="PANTHER" id="PTHR30309:SF0">
    <property type="entry name" value="GLYCEROL-3-PHOSPHATE ACYLTRANSFERASE-RELATED"/>
    <property type="match status" value="1"/>
</dbReference>
<evidence type="ECO:0000256" key="11">
    <source>
        <dbReference type="SAM" id="MobiDB-lite"/>
    </source>
</evidence>
<comment type="caution">
    <text evidence="12">The sequence shown here is derived from an EMBL/GenBank/DDBJ whole genome shotgun (WGS) entry which is preliminary data.</text>
</comment>
<keyword evidence="8 10" id="KW-0594">Phospholipid biosynthesis</keyword>
<dbReference type="EC" id="2.3.1.275" evidence="10"/>
<keyword evidence="6 10" id="KW-0443">Lipid metabolism</keyword>
<proteinExistence type="inferred from homology"/>
<dbReference type="InterPro" id="IPR003811">
    <property type="entry name" value="G3P_acylTferase_PlsY"/>
</dbReference>
<evidence type="ECO:0000256" key="7">
    <source>
        <dbReference type="ARBA" id="ARBA00023136"/>
    </source>
</evidence>
<evidence type="ECO:0000256" key="9">
    <source>
        <dbReference type="ARBA" id="ARBA00023264"/>
    </source>
</evidence>
<evidence type="ECO:0000313" key="13">
    <source>
        <dbReference type="Proteomes" id="UP000631694"/>
    </source>
</evidence>
<dbReference type="Pfam" id="PF02660">
    <property type="entry name" value="G3P_acyltransf"/>
    <property type="match status" value="1"/>
</dbReference>
<feature type="compositionally biased region" description="Basic and acidic residues" evidence="11">
    <location>
        <begin position="1"/>
        <end position="13"/>
    </location>
</feature>
<keyword evidence="4 10" id="KW-0812">Transmembrane</keyword>
<comment type="catalytic activity">
    <reaction evidence="10">
        <text>an acyl phosphate + sn-glycerol 3-phosphate = a 1-acyl-sn-glycero-3-phosphate + phosphate</text>
        <dbReference type="Rhea" id="RHEA:34075"/>
        <dbReference type="ChEBI" id="CHEBI:43474"/>
        <dbReference type="ChEBI" id="CHEBI:57597"/>
        <dbReference type="ChEBI" id="CHEBI:57970"/>
        <dbReference type="ChEBI" id="CHEBI:59918"/>
        <dbReference type="EC" id="2.3.1.275"/>
    </reaction>
</comment>
<dbReference type="EMBL" id="JADZLT010000040">
    <property type="protein sequence ID" value="MBH0237008.1"/>
    <property type="molecule type" value="Genomic_DNA"/>
</dbReference>
<accession>A0A931MWH5</accession>
<feature type="region of interest" description="Disordered" evidence="11">
    <location>
        <begin position="1"/>
        <end position="21"/>
    </location>
</feature>
<reference evidence="12" key="1">
    <citation type="submission" date="2020-12" db="EMBL/GenBank/DDBJ databases">
        <title>Methylobrevis albus sp. nov., isolated from fresh water lack sediment.</title>
        <authorList>
            <person name="Zou Q."/>
        </authorList>
    </citation>
    <scope>NUCLEOTIDE SEQUENCE</scope>
    <source>
        <strain evidence="12">L22</strain>
    </source>
</reference>
<evidence type="ECO:0000256" key="2">
    <source>
        <dbReference type="ARBA" id="ARBA00022516"/>
    </source>
</evidence>
<keyword evidence="3 10" id="KW-0808">Transferase</keyword>
<dbReference type="SMART" id="SM01207">
    <property type="entry name" value="G3P_acyltransf"/>
    <property type="match status" value="1"/>
</dbReference>
<dbReference type="GO" id="GO:0043772">
    <property type="term" value="F:acyl-phosphate glycerol-3-phosphate acyltransferase activity"/>
    <property type="evidence" value="ECO:0007669"/>
    <property type="project" value="UniProtKB-UniRule"/>
</dbReference>